<dbReference type="PANTHER" id="PTHR11005">
    <property type="entry name" value="LYSOSOMAL ACID LIPASE-RELATED"/>
    <property type="match status" value="1"/>
</dbReference>
<dbReference type="VEuPathDB" id="VectorBase:LOC119173888"/>
<gene>
    <name evidence="10" type="ORF">HPB51_025062</name>
</gene>
<dbReference type="AlphaFoldDB" id="A0A9J6DKG4"/>
<feature type="region of interest" description="Disordered" evidence="7">
    <location>
        <begin position="194"/>
        <end position="227"/>
    </location>
</feature>
<keyword evidence="5" id="KW-0443">Lipid metabolism</keyword>
<dbReference type="VEuPathDB" id="VectorBase:LOC119187106"/>
<comment type="similarity">
    <text evidence="1">Belongs to the AB hydrolase superfamily. Lipase family.</text>
</comment>
<evidence type="ECO:0000256" key="1">
    <source>
        <dbReference type="ARBA" id="ARBA00010701"/>
    </source>
</evidence>
<protein>
    <recommendedName>
        <fullName evidence="12">Triglyceride lipase-cholesterol esterase</fullName>
    </recommendedName>
</protein>
<dbReference type="Proteomes" id="UP000821866">
    <property type="component" value="Chromosome 7"/>
</dbReference>
<feature type="domain" description="Partial AB-hydrolase lipase" evidence="9">
    <location>
        <begin position="32"/>
        <end position="94"/>
    </location>
</feature>
<evidence type="ECO:0000259" key="9">
    <source>
        <dbReference type="Pfam" id="PF04083"/>
    </source>
</evidence>
<evidence type="ECO:0000256" key="7">
    <source>
        <dbReference type="SAM" id="MobiDB-lite"/>
    </source>
</evidence>
<dbReference type="SUPFAM" id="SSF53474">
    <property type="entry name" value="alpha/beta-Hydrolases"/>
    <property type="match status" value="4"/>
</dbReference>
<accession>A0A9J6DKG4</accession>
<dbReference type="VEuPathDB" id="VectorBase:LOC119174648"/>
<dbReference type="Gene3D" id="3.40.50.1820">
    <property type="entry name" value="alpha/beta hydrolase"/>
    <property type="match status" value="5"/>
</dbReference>
<dbReference type="Pfam" id="PF04083">
    <property type="entry name" value="Abhydro_lipase"/>
    <property type="match status" value="2"/>
</dbReference>
<evidence type="ECO:0000256" key="4">
    <source>
        <dbReference type="ARBA" id="ARBA00022963"/>
    </source>
</evidence>
<keyword evidence="2" id="KW-0732">Signal</keyword>
<evidence type="ECO:0000256" key="3">
    <source>
        <dbReference type="ARBA" id="ARBA00022801"/>
    </source>
</evidence>
<keyword evidence="3" id="KW-0378">Hydrolase</keyword>
<name>A0A9J6DKG4_RHIMP</name>
<dbReference type="GO" id="GO:0016787">
    <property type="term" value="F:hydrolase activity"/>
    <property type="evidence" value="ECO:0007669"/>
    <property type="project" value="UniProtKB-KW"/>
</dbReference>
<dbReference type="VEuPathDB" id="VectorBase:LOC119173890"/>
<comment type="caution">
    <text evidence="10">The sequence shown here is derived from an EMBL/GenBank/DDBJ whole genome shotgun (WGS) entry which is preliminary data.</text>
</comment>
<feature type="domain" description="Partial AB-hydrolase lipase" evidence="9">
    <location>
        <begin position="440"/>
        <end position="503"/>
    </location>
</feature>
<feature type="region of interest" description="Disordered" evidence="7">
    <location>
        <begin position="278"/>
        <end position="308"/>
    </location>
</feature>
<sequence length="988" mass="111177">MEKAMAAAKTPRSDGSPPPARSCPQIYERGEQLIASKGYPVVQYAVMTKDHYNITMQRIPGGRKGTRQWPKGGKPVAFLMTGLECSSADFVVNLPHQSLGKRFYRACFILADHGFDVWLGNVRGTQYSSHKWLSKENEAFWDFGGVRHDQLLFWSRSETLSQLCSRQSAVRCSRWQAQALTTVLGWPWRLSSRPSPASVGTPQAPGIAPPDYQRAQGEEQRSRPKSRIGVRHDQLLFWSRSETLSQLCSRQSAVRCSRWQAQALTTVLGWPWRLSSRPSPASVGTPQAPGIAPPDYQRAQGEEQRSRPKSRIIDEMAAYDLPAQLDWVLKTTQQSSLQYVGWSQGCAILFALLAERPEYNKKVQLFHAIAPAVFLGHMTSPMKRLEPISKQIYLLPPRYNLKKVTVPVAIYWGDGDVFVTPRDVALLAKRLPNVVLNYKAQLIASQGYPVEEYDIMTEDWYIITVQRIPAGRGATAGGIRKRKPVVFLMSGLEGCSADYVVNLPHQSLGFILADNSFDVWIGNVRGTKYSRHLFLERKQRKFWNFCLDEMIRYDLPAQIDSILYHTGEAALQFVGWSQGGGIMFGFLADRPEYNKKKIVDLLFGGTLTGRNEQLLNKVKLLSCRSVRPRGLCNASFILMNGGYPIDMNTTRLPVYLANDPAGTSVRNVLHLAQKRPPSYDMRKVTAPVAIYWGFILADKGYDVWLANVRGSRYSSHLRLHKDSSAFWNFSLDEMISYDLPDQIDAVLKMTQQESLLYVGYSQGTAIMFGLLASKPEYNKKIRLFNAFAPVAFMGHMTAALRHLVPVASLLVRMLTSISTSLSSQGSVLSGLRELTCIKILPVCKVGFYAINGGFPVEWNKTRLPVFLANYPSGTSVRNIAHFSQLVKSNRFQKYDWGPTKNVATYGTPRPPAYNLANVKAPVVLYWSDGDVLSTPKDVEDLAKILPNVVLNFKVPVKGFTHLDFEWSIKAKDHLYRKVLEIMSKYSKK</sequence>
<dbReference type="GO" id="GO:0016042">
    <property type="term" value="P:lipid catabolic process"/>
    <property type="evidence" value="ECO:0007669"/>
    <property type="project" value="UniProtKB-KW"/>
</dbReference>
<evidence type="ECO:0000313" key="11">
    <source>
        <dbReference type="Proteomes" id="UP000821866"/>
    </source>
</evidence>
<feature type="region of interest" description="Disordered" evidence="7">
    <location>
        <begin position="1"/>
        <end position="23"/>
    </location>
</feature>
<dbReference type="InterPro" id="IPR000073">
    <property type="entry name" value="AB_hydrolase_1"/>
</dbReference>
<keyword evidence="11" id="KW-1185">Reference proteome</keyword>
<evidence type="ECO:0000256" key="5">
    <source>
        <dbReference type="ARBA" id="ARBA00023098"/>
    </source>
</evidence>
<dbReference type="InterPro" id="IPR029058">
    <property type="entry name" value="AB_hydrolase_fold"/>
</dbReference>
<evidence type="ECO:0000256" key="6">
    <source>
        <dbReference type="ARBA" id="ARBA00023180"/>
    </source>
</evidence>
<evidence type="ECO:0008006" key="12">
    <source>
        <dbReference type="Google" id="ProtNLM"/>
    </source>
</evidence>
<evidence type="ECO:0000313" key="10">
    <source>
        <dbReference type="EMBL" id="KAH8022499.1"/>
    </source>
</evidence>
<dbReference type="EMBL" id="JABSTU010000009">
    <property type="protein sequence ID" value="KAH8022499.1"/>
    <property type="molecule type" value="Genomic_DNA"/>
</dbReference>
<dbReference type="InterPro" id="IPR006693">
    <property type="entry name" value="AB_hydrolase_lipase"/>
</dbReference>
<reference evidence="10" key="1">
    <citation type="journal article" date="2020" name="Cell">
        <title>Large-Scale Comparative Analyses of Tick Genomes Elucidate Their Genetic Diversity and Vector Capacities.</title>
        <authorList>
            <consortium name="Tick Genome and Microbiome Consortium (TIGMIC)"/>
            <person name="Jia N."/>
            <person name="Wang J."/>
            <person name="Shi W."/>
            <person name="Du L."/>
            <person name="Sun Y."/>
            <person name="Zhan W."/>
            <person name="Jiang J.F."/>
            <person name="Wang Q."/>
            <person name="Zhang B."/>
            <person name="Ji P."/>
            <person name="Bell-Sakyi L."/>
            <person name="Cui X.M."/>
            <person name="Yuan T.T."/>
            <person name="Jiang B.G."/>
            <person name="Yang W.F."/>
            <person name="Lam T.T."/>
            <person name="Chang Q.C."/>
            <person name="Ding S.J."/>
            <person name="Wang X.J."/>
            <person name="Zhu J.G."/>
            <person name="Ruan X.D."/>
            <person name="Zhao L."/>
            <person name="Wei J.T."/>
            <person name="Ye R.Z."/>
            <person name="Que T.C."/>
            <person name="Du C.H."/>
            <person name="Zhou Y.H."/>
            <person name="Cheng J.X."/>
            <person name="Dai P.F."/>
            <person name="Guo W.B."/>
            <person name="Han X.H."/>
            <person name="Huang E.J."/>
            <person name="Li L.F."/>
            <person name="Wei W."/>
            <person name="Gao Y.C."/>
            <person name="Liu J.Z."/>
            <person name="Shao H.Z."/>
            <person name="Wang X."/>
            <person name="Wang C.C."/>
            <person name="Yang T.C."/>
            <person name="Huo Q.B."/>
            <person name="Li W."/>
            <person name="Chen H.Y."/>
            <person name="Chen S.E."/>
            <person name="Zhou L.G."/>
            <person name="Ni X.B."/>
            <person name="Tian J.H."/>
            <person name="Sheng Y."/>
            <person name="Liu T."/>
            <person name="Pan Y.S."/>
            <person name="Xia L.Y."/>
            <person name="Li J."/>
            <person name="Zhao F."/>
            <person name="Cao W.C."/>
        </authorList>
    </citation>
    <scope>NUCLEOTIDE SEQUENCE</scope>
    <source>
        <strain evidence="10">Rmic-2018</strain>
    </source>
</reference>
<reference evidence="10" key="2">
    <citation type="submission" date="2021-09" db="EMBL/GenBank/DDBJ databases">
        <authorList>
            <person name="Jia N."/>
            <person name="Wang J."/>
            <person name="Shi W."/>
            <person name="Du L."/>
            <person name="Sun Y."/>
            <person name="Zhan W."/>
            <person name="Jiang J."/>
            <person name="Wang Q."/>
            <person name="Zhang B."/>
            <person name="Ji P."/>
            <person name="Sakyi L.B."/>
            <person name="Cui X."/>
            <person name="Yuan T."/>
            <person name="Jiang B."/>
            <person name="Yang W."/>
            <person name="Lam T.T.-Y."/>
            <person name="Chang Q."/>
            <person name="Ding S."/>
            <person name="Wang X."/>
            <person name="Zhu J."/>
            <person name="Ruan X."/>
            <person name="Zhao L."/>
            <person name="Wei J."/>
            <person name="Que T."/>
            <person name="Du C."/>
            <person name="Cheng J."/>
            <person name="Dai P."/>
            <person name="Han X."/>
            <person name="Huang E."/>
            <person name="Gao Y."/>
            <person name="Liu J."/>
            <person name="Shao H."/>
            <person name="Ye R."/>
            <person name="Li L."/>
            <person name="Wei W."/>
            <person name="Wang X."/>
            <person name="Wang C."/>
            <person name="Huo Q."/>
            <person name="Li W."/>
            <person name="Guo W."/>
            <person name="Chen H."/>
            <person name="Chen S."/>
            <person name="Zhou L."/>
            <person name="Zhou L."/>
            <person name="Ni X."/>
            <person name="Tian J."/>
            <person name="Zhou Y."/>
            <person name="Sheng Y."/>
            <person name="Liu T."/>
            <person name="Pan Y."/>
            <person name="Xia L."/>
            <person name="Li J."/>
            <person name="Zhao F."/>
            <person name="Cao W."/>
        </authorList>
    </citation>
    <scope>NUCLEOTIDE SEQUENCE</scope>
    <source>
        <strain evidence="10">Rmic-2018</strain>
        <tissue evidence="10">Larvae</tissue>
    </source>
</reference>
<dbReference type="FunFam" id="3.40.50.1820:FF:000021">
    <property type="entry name" value="Lipase"/>
    <property type="match status" value="1"/>
</dbReference>
<evidence type="ECO:0000256" key="2">
    <source>
        <dbReference type="ARBA" id="ARBA00022729"/>
    </source>
</evidence>
<feature type="domain" description="AB hydrolase-1" evidence="8">
    <location>
        <begin position="696"/>
        <end position="958"/>
    </location>
</feature>
<dbReference type="Pfam" id="PF00561">
    <property type="entry name" value="Abhydrolase_1"/>
    <property type="match status" value="1"/>
</dbReference>
<organism evidence="10 11">
    <name type="scientific">Rhipicephalus microplus</name>
    <name type="common">Cattle tick</name>
    <name type="synonym">Boophilus microplus</name>
    <dbReference type="NCBI Taxonomy" id="6941"/>
    <lineage>
        <taxon>Eukaryota</taxon>
        <taxon>Metazoa</taxon>
        <taxon>Ecdysozoa</taxon>
        <taxon>Arthropoda</taxon>
        <taxon>Chelicerata</taxon>
        <taxon>Arachnida</taxon>
        <taxon>Acari</taxon>
        <taxon>Parasitiformes</taxon>
        <taxon>Ixodida</taxon>
        <taxon>Ixodoidea</taxon>
        <taxon>Ixodidae</taxon>
        <taxon>Rhipicephalinae</taxon>
        <taxon>Rhipicephalus</taxon>
        <taxon>Boophilus</taxon>
    </lineage>
</organism>
<keyword evidence="6" id="KW-0325">Glycoprotein</keyword>
<evidence type="ECO:0000259" key="8">
    <source>
        <dbReference type="Pfam" id="PF00561"/>
    </source>
</evidence>
<proteinExistence type="inferred from homology"/>
<keyword evidence="4" id="KW-0442">Lipid degradation</keyword>
<dbReference type="VEuPathDB" id="VectorBase:LOC119173889"/>